<dbReference type="EMBL" id="CAKOGP040001892">
    <property type="protein sequence ID" value="CAJ1955729.1"/>
    <property type="molecule type" value="Genomic_DNA"/>
</dbReference>
<dbReference type="PANTHER" id="PTHR43760:SF1">
    <property type="entry name" value="ENDORIBONUCLEASE L-PSP_CHORISMATE MUTASE-LIKE DOMAIN-CONTAINING PROTEIN"/>
    <property type="match status" value="1"/>
</dbReference>
<accession>A0AAD2PVJ8</accession>
<dbReference type="Pfam" id="PF14588">
    <property type="entry name" value="YjgF_endoribonc"/>
    <property type="match status" value="1"/>
</dbReference>
<dbReference type="Gene3D" id="3.30.1330.40">
    <property type="entry name" value="RutC-like"/>
    <property type="match status" value="1"/>
</dbReference>
<organism evidence="2 3">
    <name type="scientific">Cylindrotheca closterium</name>
    <dbReference type="NCBI Taxonomy" id="2856"/>
    <lineage>
        <taxon>Eukaryota</taxon>
        <taxon>Sar</taxon>
        <taxon>Stramenopiles</taxon>
        <taxon>Ochrophyta</taxon>
        <taxon>Bacillariophyta</taxon>
        <taxon>Bacillariophyceae</taxon>
        <taxon>Bacillariophycidae</taxon>
        <taxon>Bacillariales</taxon>
        <taxon>Bacillariaceae</taxon>
        <taxon>Cylindrotheca</taxon>
    </lineage>
</organism>
<name>A0AAD2PVJ8_9STRA</name>
<proteinExistence type="predicted"/>
<sequence>MSFVTRATSCFASSSSSSSLMRRMMVNHHKQGSFGPPSARRWVHVEKRLEELGITLPTPSSPRANYNSVCHASGNMMYISGHLPFRPDGTLITGRIGENGLDKEHGYEAARNAALNIISTLKQELGDLDRVEKIVKVFGIVQSTGDFKEQHLVMDGCSDVIMEVFGKEAGYHARSAIGTNTLPIDISVEVEAVVQIKSD</sequence>
<dbReference type="SUPFAM" id="SSF55298">
    <property type="entry name" value="YjgF-like"/>
    <property type="match status" value="1"/>
</dbReference>
<dbReference type="PANTHER" id="PTHR43760">
    <property type="entry name" value="ENDORIBONUCLEASE-RELATED"/>
    <property type="match status" value="1"/>
</dbReference>
<dbReference type="InterPro" id="IPR035959">
    <property type="entry name" value="RutC-like_sf"/>
</dbReference>
<evidence type="ECO:0000259" key="1">
    <source>
        <dbReference type="Pfam" id="PF14588"/>
    </source>
</evidence>
<dbReference type="Proteomes" id="UP001295423">
    <property type="component" value="Unassembled WGS sequence"/>
</dbReference>
<feature type="domain" description="Endoribonuclease L-PSP/chorismate mutase-like" evidence="1">
    <location>
        <begin position="46"/>
        <end position="184"/>
    </location>
</feature>
<protein>
    <recommendedName>
        <fullName evidence="1">Endoribonuclease L-PSP/chorismate mutase-like domain-containing protein</fullName>
    </recommendedName>
</protein>
<comment type="caution">
    <text evidence="2">The sequence shown here is derived from an EMBL/GenBank/DDBJ whole genome shotgun (WGS) entry which is preliminary data.</text>
</comment>
<evidence type="ECO:0000313" key="2">
    <source>
        <dbReference type="EMBL" id="CAJ1955729.1"/>
    </source>
</evidence>
<dbReference type="CDD" id="cd02199">
    <property type="entry name" value="YjgF_YER057c_UK114_like_1"/>
    <property type="match status" value="1"/>
</dbReference>
<gene>
    <name evidence="2" type="ORF">CYCCA115_LOCUS15895</name>
</gene>
<dbReference type="AlphaFoldDB" id="A0AAD2PVJ8"/>
<dbReference type="InterPro" id="IPR013813">
    <property type="entry name" value="Endoribo_LPSP/chorism_mut-like"/>
</dbReference>
<evidence type="ECO:0000313" key="3">
    <source>
        <dbReference type="Proteomes" id="UP001295423"/>
    </source>
</evidence>
<reference evidence="2" key="1">
    <citation type="submission" date="2023-08" db="EMBL/GenBank/DDBJ databases">
        <authorList>
            <person name="Audoor S."/>
            <person name="Bilcke G."/>
        </authorList>
    </citation>
    <scope>NUCLEOTIDE SEQUENCE</scope>
</reference>
<keyword evidence="3" id="KW-1185">Reference proteome</keyword>